<protein>
    <submittedName>
        <fullName evidence="6">PKD repeat protein</fullName>
    </submittedName>
</protein>
<evidence type="ECO:0000313" key="6">
    <source>
        <dbReference type="EMBL" id="MDR7271150.1"/>
    </source>
</evidence>
<dbReference type="PANTHER" id="PTHR46093">
    <property type="entry name" value="ACYL-COA-BINDING DOMAIN-CONTAINING PROTEIN 5"/>
    <property type="match status" value="1"/>
</dbReference>
<feature type="non-terminal residue" evidence="6">
    <location>
        <position position="952"/>
    </location>
</feature>
<reference evidence="6 7" key="1">
    <citation type="submission" date="2023-07" db="EMBL/GenBank/DDBJ databases">
        <title>Sorghum-associated microbial communities from plants grown in Nebraska, USA.</title>
        <authorList>
            <person name="Schachtman D."/>
        </authorList>
    </citation>
    <scope>NUCLEOTIDE SEQUENCE [LARGE SCALE GENOMIC DNA]</scope>
    <source>
        <strain evidence="6 7">BE314</strain>
    </source>
</reference>
<dbReference type="PROSITE" id="PS50093">
    <property type="entry name" value="PKD"/>
    <property type="match status" value="4"/>
</dbReference>
<sequence>MRVLLNRLIAVLLSACIFSLGLAANDARATEFVATWRPISTTNAPQWREWSAMTWVDSLNQAVLWGGAGGGAYLNDVWTFDPLARSWTALDPNNSCAGNTSFNKPNGSDESGVVFDPINNYFWLWNGGSGYRCSSQQGFTRSAGAGTTGTALVDPTLPGTTNDFYKDWLVQNGGATAVVLSYDAALKTLTLDRDIGISAGAAYSIYADLGSGAWAYSLSTGQYTRLMERHWGYTGLAPTERHSPGFAGDGTNAYMFGGASNDNALYKLNFSAREFTLGIPAGQGTSPEPRGQIENQFVYDSFSRQFVLFGGVCFDRESVRCVNNAYLNDTWLYDPATNSWREVTGAVGPSARSYAQMYFDSKNGVVVLFGGVSPSGSALDDLWTFDTRTLLWTEVRVPATNPGNVSLALTTFAPSTGCGYSVYGHSRGSALFGIWELCLQPNTPPVAVISVPSANLQAGIFTTFSGAGSTDTEANIESYGWDFGDGTTAVGVSARKVYANAGTYTVQLTVTDSLGATATASQQVVVSQGAYPPPNANFEVQPSVGVAGAVAQFSAALSSAPGGSIVSYAWDFGDGTTGTGIGVAKTYQYIGTYKVALTVVDDHGLSSVKTALFSVGVPPGIPTNVALAANGGVASASSVYDINYPVKAINDGDRKGLNWGAGGGWNDATSGVYPDWVQIDFNGVQTVGEIDVFTLQDDRESPSAPTLGMTFGQYGIIKYDVQYWDGGAWVTVEGGNVTGNDKVWRQFVFAPVSTTRIRVLVAGAKYNFSRIVEVEAWTAGGTGNQAPVANISGPTSGQVGASLSFSGAGSTDAEGPIASYAWTFGDGTSASGVSVTKSYSAAGSYTVTLTVTDAGGLTNSKSQTVVITAPANQAPVANISGPTSGQVGASLSFSGAGSTDAEGPIASYAWTFGDGTSASGVSVTKSYSAAGSYTVTLTVTDAGGLSNSKTQT</sequence>
<dbReference type="InterPro" id="IPR008979">
    <property type="entry name" value="Galactose-bd-like_sf"/>
</dbReference>
<keyword evidence="7" id="KW-1185">Reference proteome</keyword>
<feature type="domain" description="PKD" evidence="5">
    <location>
        <begin position="445"/>
        <end position="526"/>
    </location>
</feature>
<keyword evidence="3" id="KW-0732">Signal</keyword>
<dbReference type="SMART" id="SM00089">
    <property type="entry name" value="PKD"/>
    <property type="match status" value="4"/>
</dbReference>
<dbReference type="SUPFAM" id="SSF49299">
    <property type="entry name" value="PKD domain"/>
    <property type="match status" value="4"/>
</dbReference>
<evidence type="ECO:0000256" key="2">
    <source>
        <dbReference type="ARBA" id="ARBA00022737"/>
    </source>
</evidence>
<dbReference type="InterPro" id="IPR000421">
    <property type="entry name" value="FA58C"/>
</dbReference>
<dbReference type="Gene3D" id="2.120.10.80">
    <property type="entry name" value="Kelch-type beta propeller"/>
    <property type="match status" value="2"/>
</dbReference>
<keyword evidence="1" id="KW-0880">Kelch repeat</keyword>
<dbReference type="RefSeq" id="WP_310267880.1">
    <property type="nucleotide sequence ID" value="NZ_JAVDXU010000003.1"/>
</dbReference>
<dbReference type="InterPro" id="IPR011043">
    <property type="entry name" value="Gal_Oxase/kelch_b-propeller"/>
</dbReference>
<dbReference type="PANTHER" id="PTHR46093:SF18">
    <property type="entry name" value="FIBRONECTIN TYPE-III DOMAIN-CONTAINING PROTEIN"/>
    <property type="match status" value="1"/>
</dbReference>
<dbReference type="InterPro" id="IPR000601">
    <property type="entry name" value="PKD_dom"/>
</dbReference>
<dbReference type="SUPFAM" id="SSF49785">
    <property type="entry name" value="Galactose-binding domain-like"/>
    <property type="match status" value="1"/>
</dbReference>
<dbReference type="EMBL" id="JAVDXU010000003">
    <property type="protein sequence ID" value="MDR7271150.1"/>
    <property type="molecule type" value="Genomic_DNA"/>
</dbReference>
<feature type="domain" description="F5/8 type C" evidence="4">
    <location>
        <begin position="614"/>
        <end position="779"/>
    </location>
</feature>
<feature type="domain" description="PKD" evidence="5">
    <location>
        <begin position="534"/>
        <end position="604"/>
    </location>
</feature>
<evidence type="ECO:0000256" key="1">
    <source>
        <dbReference type="ARBA" id="ARBA00022441"/>
    </source>
</evidence>
<dbReference type="InterPro" id="IPR013783">
    <property type="entry name" value="Ig-like_fold"/>
</dbReference>
<dbReference type="Pfam" id="PF18911">
    <property type="entry name" value="PKD_4"/>
    <property type="match status" value="4"/>
</dbReference>
<evidence type="ECO:0000259" key="4">
    <source>
        <dbReference type="PROSITE" id="PS50022"/>
    </source>
</evidence>
<proteinExistence type="predicted"/>
<comment type="caution">
    <text evidence="6">The sequence shown here is derived from an EMBL/GenBank/DDBJ whole genome shotgun (WGS) entry which is preliminary data.</text>
</comment>
<feature type="domain" description="PKD" evidence="5">
    <location>
        <begin position="786"/>
        <end position="874"/>
    </location>
</feature>
<dbReference type="Gene3D" id="2.60.120.260">
    <property type="entry name" value="Galactose-binding domain-like"/>
    <property type="match status" value="1"/>
</dbReference>
<dbReference type="Pfam" id="PF24681">
    <property type="entry name" value="Kelch_KLHDC2_KLHL20_DRC7"/>
    <property type="match status" value="1"/>
</dbReference>
<feature type="domain" description="PKD" evidence="5">
    <location>
        <begin position="874"/>
        <end position="952"/>
    </location>
</feature>
<name>A0ABU1YQL5_ROSSA</name>
<keyword evidence="2" id="KW-0677">Repeat</keyword>
<dbReference type="PROSITE" id="PS50022">
    <property type="entry name" value="FA58C_3"/>
    <property type="match status" value="1"/>
</dbReference>
<evidence type="ECO:0000313" key="7">
    <source>
        <dbReference type="Proteomes" id="UP001180453"/>
    </source>
</evidence>
<dbReference type="SUPFAM" id="SSF50965">
    <property type="entry name" value="Galactose oxidase, central domain"/>
    <property type="match status" value="1"/>
</dbReference>
<feature type="signal peptide" evidence="3">
    <location>
        <begin position="1"/>
        <end position="23"/>
    </location>
</feature>
<accession>A0ABU1YQL5</accession>
<evidence type="ECO:0000256" key="3">
    <source>
        <dbReference type="SAM" id="SignalP"/>
    </source>
</evidence>
<dbReference type="Gene3D" id="2.60.40.10">
    <property type="entry name" value="Immunoglobulins"/>
    <property type="match status" value="4"/>
</dbReference>
<dbReference type="Pfam" id="PF00754">
    <property type="entry name" value="F5_F8_type_C"/>
    <property type="match status" value="1"/>
</dbReference>
<dbReference type="InterPro" id="IPR035986">
    <property type="entry name" value="PKD_dom_sf"/>
</dbReference>
<evidence type="ECO:0000259" key="5">
    <source>
        <dbReference type="PROSITE" id="PS50093"/>
    </source>
</evidence>
<dbReference type="InterPro" id="IPR015915">
    <property type="entry name" value="Kelch-typ_b-propeller"/>
</dbReference>
<dbReference type="InterPro" id="IPR022409">
    <property type="entry name" value="PKD/Chitinase_dom"/>
</dbReference>
<organism evidence="6 7">
    <name type="scientific">Roseateles saccharophilus</name>
    <name type="common">Pseudomonas saccharophila</name>
    <dbReference type="NCBI Taxonomy" id="304"/>
    <lineage>
        <taxon>Bacteria</taxon>
        <taxon>Pseudomonadati</taxon>
        <taxon>Pseudomonadota</taxon>
        <taxon>Betaproteobacteria</taxon>
        <taxon>Burkholderiales</taxon>
        <taxon>Sphaerotilaceae</taxon>
        <taxon>Roseateles</taxon>
    </lineage>
</organism>
<dbReference type="Proteomes" id="UP001180453">
    <property type="component" value="Unassembled WGS sequence"/>
</dbReference>
<gene>
    <name evidence="6" type="ORF">J2X20_003818</name>
</gene>
<dbReference type="CDD" id="cd00146">
    <property type="entry name" value="PKD"/>
    <property type="match status" value="4"/>
</dbReference>
<feature type="chain" id="PRO_5047336534" evidence="3">
    <location>
        <begin position="24"/>
        <end position="952"/>
    </location>
</feature>